<keyword evidence="2" id="KW-1185">Reference proteome</keyword>
<sequence length="65" mass="6967">MLVTGTLEDSSVYQVQVPGAGGSPVTGSRRVRAMVEQSAGPPVLLGPLGPRRDLDVVTRMRCWRC</sequence>
<evidence type="ECO:0000313" key="2">
    <source>
        <dbReference type="Proteomes" id="UP001597058"/>
    </source>
</evidence>
<organism evidence="1 2">
    <name type="scientific">Streptomyces kaempferi</name>
    <dbReference type="NCBI Taxonomy" id="333725"/>
    <lineage>
        <taxon>Bacteria</taxon>
        <taxon>Bacillati</taxon>
        <taxon>Actinomycetota</taxon>
        <taxon>Actinomycetes</taxon>
        <taxon>Kitasatosporales</taxon>
        <taxon>Streptomycetaceae</taxon>
        <taxon>Streptomyces</taxon>
    </lineage>
</organism>
<dbReference type="EMBL" id="JBHTMM010000233">
    <property type="protein sequence ID" value="MFD1313655.1"/>
    <property type="molecule type" value="Genomic_DNA"/>
</dbReference>
<gene>
    <name evidence="1" type="ORF">ACFQ5X_49265</name>
</gene>
<evidence type="ECO:0000313" key="1">
    <source>
        <dbReference type="EMBL" id="MFD1313655.1"/>
    </source>
</evidence>
<reference evidence="2" key="1">
    <citation type="journal article" date="2019" name="Int. J. Syst. Evol. Microbiol.">
        <title>The Global Catalogue of Microorganisms (GCM) 10K type strain sequencing project: providing services to taxonomists for standard genome sequencing and annotation.</title>
        <authorList>
            <consortium name="The Broad Institute Genomics Platform"/>
            <consortium name="The Broad Institute Genome Sequencing Center for Infectious Disease"/>
            <person name="Wu L."/>
            <person name="Ma J."/>
        </authorList>
    </citation>
    <scope>NUCLEOTIDE SEQUENCE [LARGE SCALE GENOMIC DNA]</scope>
    <source>
        <strain evidence="2">CGMCC 4.7020</strain>
    </source>
</reference>
<dbReference type="RefSeq" id="WP_381237833.1">
    <property type="nucleotide sequence ID" value="NZ_JBHSKH010000051.1"/>
</dbReference>
<name>A0ABW3XWV3_9ACTN</name>
<accession>A0ABW3XWV3</accession>
<protein>
    <submittedName>
        <fullName evidence="1">Uncharacterized protein</fullName>
    </submittedName>
</protein>
<proteinExistence type="predicted"/>
<comment type="caution">
    <text evidence="1">The sequence shown here is derived from an EMBL/GenBank/DDBJ whole genome shotgun (WGS) entry which is preliminary data.</text>
</comment>
<dbReference type="Proteomes" id="UP001597058">
    <property type="component" value="Unassembled WGS sequence"/>
</dbReference>